<keyword evidence="1" id="KW-0732">Signal</keyword>
<protein>
    <submittedName>
        <fullName evidence="2">Uncharacterized protein</fullName>
    </submittedName>
</protein>
<name>A0A8D8ZE02_9HEMI</name>
<dbReference type="EMBL" id="HBUF01506894">
    <property type="protein sequence ID" value="CAG6745710.1"/>
    <property type="molecule type" value="Transcribed_RNA"/>
</dbReference>
<feature type="chain" id="PRO_5036262666" evidence="1">
    <location>
        <begin position="20"/>
        <end position="284"/>
    </location>
</feature>
<dbReference type="EMBL" id="HBUF01506869">
    <property type="protein sequence ID" value="CAG6745637.1"/>
    <property type="molecule type" value="Transcribed_RNA"/>
</dbReference>
<reference evidence="2" key="1">
    <citation type="submission" date="2021-05" db="EMBL/GenBank/DDBJ databases">
        <authorList>
            <person name="Alioto T."/>
            <person name="Alioto T."/>
            <person name="Gomez Garrido J."/>
        </authorList>
    </citation>
    <scope>NUCLEOTIDE SEQUENCE</scope>
</reference>
<evidence type="ECO:0000313" key="2">
    <source>
        <dbReference type="EMBL" id="CAG6745637.1"/>
    </source>
</evidence>
<accession>A0A8D8ZE02</accession>
<organism evidence="2">
    <name type="scientific">Cacopsylla melanoneura</name>
    <dbReference type="NCBI Taxonomy" id="428564"/>
    <lineage>
        <taxon>Eukaryota</taxon>
        <taxon>Metazoa</taxon>
        <taxon>Ecdysozoa</taxon>
        <taxon>Arthropoda</taxon>
        <taxon>Hexapoda</taxon>
        <taxon>Insecta</taxon>
        <taxon>Pterygota</taxon>
        <taxon>Neoptera</taxon>
        <taxon>Paraneoptera</taxon>
        <taxon>Hemiptera</taxon>
        <taxon>Sternorrhyncha</taxon>
        <taxon>Psylloidea</taxon>
        <taxon>Psyllidae</taxon>
        <taxon>Psyllinae</taxon>
        <taxon>Cacopsylla</taxon>
    </lineage>
</organism>
<evidence type="ECO:0000256" key="1">
    <source>
        <dbReference type="SAM" id="SignalP"/>
    </source>
</evidence>
<proteinExistence type="predicted"/>
<sequence>MKILLLALVCASLAQSGMTSPSLAQSGMTMNSFNSPIPQDIITFITNFVKQIIIPLVENVKTLLPPAAQKIFANLVEDFRPAITKLEQNVRPTTTENNNRMFNYNVIDGPNGVEYHKPIKQGGFYISGNTIIGDGIIDGVTSPKRKQSGNIGTNFNFDISGNTINGKAIDGRTSSRGSGNNRGTKITEGPYTGTYKTNCMKSKDLVKIYGKYKMDDGNRQGKKLLEISNKGDNGVDVRVRNEGTISKYHYNIPTSYTVIDRDDANGIAITIVGIDGSRQQYCWL</sequence>
<feature type="signal peptide" evidence="1">
    <location>
        <begin position="1"/>
        <end position="19"/>
    </location>
</feature>
<dbReference type="AlphaFoldDB" id="A0A8D8ZE02"/>